<keyword evidence="1" id="KW-0472">Membrane</keyword>
<keyword evidence="1" id="KW-0812">Transmembrane</keyword>
<proteinExistence type="predicted"/>
<organism evidence="2">
    <name type="scientific">marine sediment metagenome</name>
    <dbReference type="NCBI Taxonomy" id="412755"/>
    <lineage>
        <taxon>unclassified sequences</taxon>
        <taxon>metagenomes</taxon>
        <taxon>ecological metagenomes</taxon>
    </lineage>
</organism>
<dbReference type="EMBL" id="BARU01033569">
    <property type="protein sequence ID" value="GAH68927.1"/>
    <property type="molecule type" value="Genomic_DNA"/>
</dbReference>
<name>X1HHI6_9ZZZZ</name>
<feature type="transmembrane region" description="Helical" evidence="1">
    <location>
        <begin position="28"/>
        <end position="49"/>
    </location>
</feature>
<protein>
    <submittedName>
        <fullName evidence="2">Uncharacterized protein</fullName>
    </submittedName>
</protein>
<evidence type="ECO:0000256" key="1">
    <source>
        <dbReference type="SAM" id="Phobius"/>
    </source>
</evidence>
<sequence>MSKKEKKKPSALPEIPDLDKEFLSIIQFTGWISLLIGGALLVLNLYLAFIDENHIITIGDIEIGITRTSVITMIFSITTTIFC</sequence>
<comment type="caution">
    <text evidence="2">The sequence shown here is derived from an EMBL/GenBank/DDBJ whole genome shotgun (WGS) entry which is preliminary data.</text>
</comment>
<evidence type="ECO:0000313" key="2">
    <source>
        <dbReference type="EMBL" id="GAH68927.1"/>
    </source>
</evidence>
<dbReference type="AlphaFoldDB" id="X1HHI6"/>
<gene>
    <name evidence="2" type="ORF">S03H2_52800</name>
</gene>
<reference evidence="2" key="1">
    <citation type="journal article" date="2014" name="Front. Microbiol.">
        <title>High frequency of phylogenetically diverse reductive dehalogenase-homologous genes in deep subseafloor sedimentary metagenomes.</title>
        <authorList>
            <person name="Kawai M."/>
            <person name="Futagami T."/>
            <person name="Toyoda A."/>
            <person name="Takaki Y."/>
            <person name="Nishi S."/>
            <person name="Hori S."/>
            <person name="Arai W."/>
            <person name="Tsubouchi T."/>
            <person name="Morono Y."/>
            <person name="Uchiyama I."/>
            <person name="Ito T."/>
            <person name="Fujiyama A."/>
            <person name="Inagaki F."/>
            <person name="Takami H."/>
        </authorList>
    </citation>
    <scope>NUCLEOTIDE SEQUENCE</scope>
    <source>
        <strain evidence="2">Expedition CK06-06</strain>
    </source>
</reference>
<feature type="non-terminal residue" evidence="2">
    <location>
        <position position="83"/>
    </location>
</feature>
<keyword evidence="1" id="KW-1133">Transmembrane helix</keyword>
<accession>X1HHI6</accession>